<dbReference type="Proteomes" id="UP000198873">
    <property type="component" value="Unassembled WGS sequence"/>
</dbReference>
<dbReference type="EMBL" id="FPAB01000004">
    <property type="protein sequence ID" value="SFS79712.1"/>
    <property type="molecule type" value="Genomic_DNA"/>
</dbReference>
<name>A0A1I6SRX5_9ACTN</name>
<reference evidence="3" key="1">
    <citation type="submission" date="2016-10" db="EMBL/GenBank/DDBJ databases">
        <authorList>
            <person name="Varghese N."/>
            <person name="Submissions S."/>
        </authorList>
    </citation>
    <scope>NUCLEOTIDE SEQUENCE [LARGE SCALE GENOMIC DNA]</scope>
    <source>
        <strain evidence="3">CGMCC 4.7047</strain>
    </source>
</reference>
<protein>
    <recommendedName>
        <fullName evidence="4">Nucleotidyltransferase domain-containing protein</fullName>
    </recommendedName>
</protein>
<sequence length="290" mass="30855">MCTPPGNPLAGPEAGRHSDGVEANDRGLRADGTIAREGSLDRVGEAFVPVVAAARERIGAVFGPDRLHSAYLYGSVPRGTAVPGVSDLDLQLALHHAPGPAERADATALEAALDAAFPQLDGVGILLSGRDELLSPSQRYDAGFFLACLCTPLLGPDLAERLPRYRPTSLLARETNGDLARLLPGWRRAAAEAATGAERRALARRVGRRLVRTGFTLVMPRWGGWTSDLERSAEIFGHTYPRRAGQMRLAAATARRPAADPAALGALIEDLAPWLADEYAAVHGVPLRSR</sequence>
<evidence type="ECO:0008006" key="4">
    <source>
        <dbReference type="Google" id="ProtNLM"/>
    </source>
</evidence>
<feature type="compositionally biased region" description="Basic and acidic residues" evidence="1">
    <location>
        <begin position="14"/>
        <end position="27"/>
    </location>
</feature>
<dbReference type="SUPFAM" id="SSF81301">
    <property type="entry name" value="Nucleotidyltransferase"/>
    <property type="match status" value="1"/>
</dbReference>
<organism evidence="2 3">
    <name type="scientific">Streptomyces harbinensis</name>
    <dbReference type="NCBI Taxonomy" id="1176198"/>
    <lineage>
        <taxon>Bacteria</taxon>
        <taxon>Bacillati</taxon>
        <taxon>Actinomycetota</taxon>
        <taxon>Actinomycetes</taxon>
        <taxon>Kitasatosporales</taxon>
        <taxon>Streptomycetaceae</taxon>
        <taxon>Streptomyces</taxon>
    </lineage>
</organism>
<feature type="region of interest" description="Disordered" evidence="1">
    <location>
        <begin position="1"/>
        <end position="27"/>
    </location>
</feature>
<dbReference type="AlphaFoldDB" id="A0A1I6SRX5"/>
<dbReference type="STRING" id="1176198.SAMN05444716_104111"/>
<evidence type="ECO:0000313" key="2">
    <source>
        <dbReference type="EMBL" id="SFS79712.1"/>
    </source>
</evidence>
<keyword evidence="3" id="KW-1185">Reference proteome</keyword>
<dbReference type="InterPro" id="IPR043519">
    <property type="entry name" value="NT_sf"/>
</dbReference>
<evidence type="ECO:0000313" key="3">
    <source>
        <dbReference type="Proteomes" id="UP000198873"/>
    </source>
</evidence>
<proteinExistence type="predicted"/>
<accession>A0A1I6SRX5</accession>
<gene>
    <name evidence="2" type="ORF">SAMN05444716_104111</name>
</gene>
<evidence type="ECO:0000256" key="1">
    <source>
        <dbReference type="SAM" id="MobiDB-lite"/>
    </source>
</evidence>